<evidence type="ECO:0000256" key="1">
    <source>
        <dbReference type="SAM" id="Coils"/>
    </source>
</evidence>
<evidence type="ECO:0000313" key="2">
    <source>
        <dbReference type="Proteomes" id="UP000504618"/>
    </source>
</evidence>
<keyword evidence="1" id="KW-0175">Coiled coil</keyword>
<feature type="coiled-coil region" evidence="1">
    <location>
        <begin position="99"/>
        <end position="151"/>
    </location>
</feature>
<proteinExistence type="predicted"/>
<sequence length="178" mass="20559">MESVSMLSSNTNVQNIRNIHVKQRKRSIEPNTKVKKYDETFALSLHNVKNVHQNKENLEQDSKTTCETTVSLDDTEKYITKRSEGAKKPRLMATAINLLEKKSTLSENIKQEMLDLKKEKLALKREEVNTFKAILQQLQNMNDNVTFLREDLCPQYLTTDVQEGQEVEDEVQESCLSP</sequence>
<keyword evidence="2" id="KW-1185">Reference proteome</keyword>
<protein>
    <submittedName>
        <fullName evidence="3">Uncharacterized protein LOC112451576</fullName>
    </submittedName>
</protein>
<name>A0A6J1PCJ9_9HYME</name>
<dbReference type="Proteomes" id="UP000504618">
    <property type="component" value="Unplaced"/>
</dbReference>
<gene>
    <name evidence="3" type="primary">LOC112451576</name>
</gene>
<organism evidence="2 3">
    <name type="scientific">Temnothorax curvispinosus</name>
    <dbReference type="NCBI Taxonomy" id="300111"/>
    <lineage>
        <taxon>Eukaryota</taxon>
        <taxon>Metazoa</taxon>
        <taxon>Ecdysozoa</taxon>
        <taxon>Arthropoda</taxon>
        <taxon>Hexapoda</taxon>
        <taxon>Insecta</taxon>
        <taxon>Pterygota</taxon>
        <taxon>Neoptera</taxon>
        <taxon>Endopterygota</taxon>
        <taxon>Hymenoptera</taxon>
        <taxon>Apocrita</taxon>
        <taxon>Aculeata</taxon>
        <taxon>Formicoidea</taxon>
        <taxon>Formicidae</taxon>
        <taxon>Myrmicinae</taxon>
        <taxon>Temnothorax</taxon>
    </lineage>
</organism>
<accession>A0A6J1PCJ9</accession>
<evidence type="ECO:0000313" key="3">
    <source>
        <dbReference type="RefSeq" id="XP_024867005.1"/>
    </source>
</evidence>
<dbReference type="AlphaFoldDB" id="A0A6J1PCJ9"/>
<dbReference type="RefSeq" id="XP_024867005.1">
    <property type="nucleotide sequence ID" value="XM_025011237.1"/>
</dbReference>
<dbReference type="OrthoDB" id="7553077at2759"/>
<reference evidence="3" key="1">
    <citation type="submission" date="2025-08" db="UniProtKB">
        <authorList>
            <consortium name="RefSeq"/>
        </authorList>
    </citation>
    <scope>IDENTIFICATION</scope>
    <source>
        <tissue evidence="3">Whole body</tissue>
    </source>
</reference>
<dbReference type="GeneID" id="112451576"/>